<dbReference type="PANTHER" id="PTHR42686">
    <property type="entry name" value="GH17980P-RELATED"/>
    <property type="match status" value="1"/>
</dbReference>
<comment type="caution">
    <text evidence="2">The sequence shown here is derived from an EMBL/GenBank/DDBJ whole genome shotgun (WGS) entry which is preliminary data.</text>
</comment>
<evidence type="ECO:0000313" key="3">
    <source>
        <dbReference type="Proteomes" id="UP000630097"/>
    </source>
</evidence>
<proteinExistence type="predicted"/>
<dbReference type="RefSeq" id="WP_203882559.1">
    <property type="nucleotide sequence ID" value="NZ_BAABHH010000009.1"/>
</dbReference>
<accession>A0A8J3PSK1</accession>
<gene>
    <name evidence="2" type="ORF">Pka01_22250</name>
</gene>
<keyword evidence="3" id="KW-1185">Reference proteome</keyword>
<evidence type="ECO:0000259" key="1">
    <source>
        <dbReference type="Pfam" id="PF00248"/>
    </source>
</evidence>
<dbReference type="InterPro" id="IPR023210">
    <property type="entry name" value="NADP_OxRdtase_dom"/>
</dbReference>
<dbReference type="EMBL" id="BONV01000006">
    <property type="protein sequence ID" value="GIG79098.1"/>
    <property type="molecule type" value="Genomic_DNA"/>
</dbReference>
<name>A0A8J3PSK1_9ACTN</name>
<dbReference type="SUPFAM" id="SSF51430">
    <property type="entry name" value="NAD(P)-linked oxidoreductase"/>
    <property type="match status" value="1"/>
</dbReference>
<dbReference type="InterPro" id="IPR020471">
    <property type="entry name" value="AKR"/>
</dbReference>
<protein>
    <submittedName>
        <fullName evidence="2">Oxidoreductase</fullName>
    </submittedName>
</protein>
<dbReference type="GO" id="GO:0005829">
    <property type="term" value="C:cytosol"/>
    <property type="evidence" value="ECO:0007669"/>
    <property type="project" value="TreeGrafter"/>
</dbReference>
<dbReference type="InterPro" id="IPR036812">
    <property type="entry name" value="NAD(P)_OxRdtase_dom_sf"/>
</dbReference>
<dbReference type="PANTHER" id="PTHR42686:SF1">
    <property type="entry name" value="GH17980P-RELATED"/>
    <property type="match status" value="1"/>
</dbReference>
<evidence type="ECO:0000313" key="2">
    <source>
        <dbReference type="EMBL" id="GIG79098.1"/>
    </source>
</evidence>
<dbReference type="Proteomes" id="UP000630097">
    <property type="component" value="Unassembled WGS sequence"/>
</dbReference>
<organism evidence="2 3">
    <name type="scientific">Planotetraspora kaengkrachanensis</name>
    <dbReference type="NCBI Taxonomy" id="575193"/>
    <lineage>
        <taxon>Bacteria</taxon>
        <taxon>Bacillati</taxon>
        <taxon>Actinomycetota</taxon>
        <taxon>Actinomycetes</taxon>
        <taxon>Streptosporangiales</taxon>
        <taxon>Streptosporangiaceae</taxon>
        <taxon>Planotetraspora</taxon>
    </lineage>
</organism>
<sequence>MADDLTDDRRTAAYELPDPAERRAFGRTGLTVTPICIGTSPLASMPALYGYAVDQERAEATVEAVLDGPFNFLDTSNNYGAGTAEQRIGAVLRRRGLPDGFVLATKADADPDSGDFSGERVRRSVEESLERLGLDHVPMMYLHDPEFHVTFEQAMAPGGAVEALVALRDAGVVGHLGIAGGPVELMRRFVGTGVFEAVINHNRWTLVNREADPLIDDAARRGVAFVNGAPYGGGMLVKGPDAQPRYAYRDTDESVREAVRAMRRACDAHGVPLAAAALQFSLRDPRVTSTIVGISEPARISTTLELATTPIPPELWDELDQCTPAYGGWLD</sequence>
<reference evidence="2 3" key="1">
    <citation type="submission" date="2021-01" db="EMBL/GenBank/DDBJ databases">
        <title>Whole genome shotgun sequence of Planotetraspora kaengkrachanensis NBRC 104272.</title>
        <authorList>
            <person name="Komaki H."/>
            <person name="Tamura T."/>
        </authorList>
    </citation>
    <scope>NUCLEOTIDE SEQUENCE [LARGE SCALE GENOMIC DNA]</scope>
    <source>
        <strain evidence="2 3">NBRC 104272</strain>
    </source>
</reference>
<dbReference type="GO" id="GO:0016491">
    <property type="term" value="F:oxidoreductase activity"/>
    <property type="evidence" value="ECO:0007669"/>
    <property type="project" value="InterPro"/>
</dbReference>
<dbReference type="Pfam" id="PF00248">
    <property type="entry name" value="Aldo_ket_red"/>
    <property type="match status" value="1"/>
</dbReference>
<dbReference type="Gene3D" id="3.20.20.100">
    <property type="entry name" value="NADP-dependent oxidoreductase domain"/>
    <property type="match status" value="1"/>
</dbReference>
<feature type="domain" description="NADP-dependent oxidoreductase" evidence="1">
    <location>
        <begin position="34"/>
        <end position="322"/>
    </location>
</feature>
<dbReference type="CDD" id="cd19090">
    <property type="entry name" value="AKR_AKR15A-like"/>
    <property type="match status" value="1"/>
</dbReference>
<dbReference type="AlphaFoldDB" id="A0A8J3PSK1"/>